<evidence type="ECO:0000313" key="2">
    <source>
        <dbReference type="Proteomes" id="UP000052955"/>
    </source>
</evidence>
<comment type="caution">
    <text evidence="1">The sequence shown here is derived from an EMBL/GenBank/DDBJ whole genome shotgun (WGS) entry which is preliminary data.</text>
</comment>
<organism evidence="1 2">
    <name type="scientific">Actinobacteria bacterium BACL15 MAG-120823-bin78</name>
    <dbReference type="NCBI Taxonomy" id="1655563"/>
    <lineage>
        <taxon>Bacteria</taxon>
        <taxon>Bacillati</taxon>
        <taxon>Actinomycetota</taxon>
        <taxon>Actinomycetes</taxon>
        <taxon>Actinomycetes incertae sedis</taxon>
        <taxon>ac1 cluster</taxon>
    </lineage>
</organism>
<protein>
    <submittedName>
        <fullName evidence="1">Uncharacterized protein</fullName>
    </submittedName>
</protein>
<reference evidence="1 2" key="1">
    <citation type="submission" date="2015-10" db="EMBL/GenBank/DDBJ databases">
        <title>Metagenome-Assembled Genomes uncover a global brackish microbiome.</title>
        <authorList>
            <person name="Hugerth L.W."/>
            <person name="Larsson J."/>
            <person name="Alneberg J."/>
            <person name="Lindh M.V."/>
            <person name="Legrand C."/>
            <person name="Pinhassi J."/>
            <person name="Andersson A.F."/>
        </authorList>
    </citation>
    <scope>NUCLEOTIDE SEQUENCE [LARGE SCALE GENOMIC DNA]</scope>
    <source>
        <strain evidence="1">BACL15 MAG-120823-bin78</strain>
    </source>
</reference>
<sequence length="59" mass="6623">MEISTSQSQSGEQFNGEGFVEELRNELQEIDAMEVSDHAQRFEALHQKLNQALSSIDGL</sequence>
<dbReference type="Proteomes" id="UP000052955">
    <property type="component" value="Unassembled WGS sequence"/>
</dbReference>
<evidence type="ECO:0000313" key="1">
    <source>
        <dbReference type="EMBL" id="KRO35664.1"/>
    </source>
</evidence>
<dbReference type="AlphaFoldDB" id="A0A0R2PF87"/>
<accession>A0A0R2PF87</accession>
<proteinExistence type="predicted"/>
<gene>
    <name evidence="1" type="ORF">ABR55_06175</name>
</gene>
<name>A0A0R2PF87_9ACTN</name>
<dbReference type="EMBL" id="LIAN01000271">
    <property type="protein sequence ID" value="KRO35664.1"/>
    <property type="molecule type" value="Genomic_DNA"/>
</dbReference>